<evidence type="ECO:0000256" key="1">
    <source>
        <dbReference type="SAM" id="SignalP"/>
    </source>
</evidence>
<feature type="chain" id="PRO_5014425693" evidence="1">
    <location>
        <begin position="20"/>
        <end position="59"/>
    </location>
</feature>
<dbReference type="EMBL" id="NBAG03000278">
    <property type="protein sequence ID" value="PNI51344.1"/>
    <property type="molecule type" value="Genomic_DNA"/>
</dbReference>
<dbReference type="AlphaFoldDB" id="A0A2J8LVP4"/>
<sequence length="59" mass="6452">MDMWTALLILQALLLPSLGISWTPQSGTSARSPTAICASTMGLKTHWVALPMWRSAPKR</sequence>
<accession>A0A2J8LVP4</accession>
<feature type="signal peptide" evidence="1">
    <location>
        <begin position="1"/>
        <end position="19"/>
    </location>
</feature>
<name>A0A2J8LVP4_PANTR</name>
<protein>
    <submittedName>
        <fullName evidence="2">ACP5 isoform 9</fullName>
    </submittedName>
</protein>
<comment type="caution">
    <text evidence="2">The sequence shown here is derived from an EMBL/GenBank/DDBJ whole genome shotgun (WGS) entry which is preliminary data.</text>
</comment>
<keyword evidence="1" id="KW-0732">Signal</keyword>
<evidence type="ECO:0000313" key="3">
    <source>
        <dbReference type="Proteomes" id="UP000236370"/>
    </source>
</evidence>
<evidence type="ECO:0000313" key="2">
    <source>
        <dbReference type="EMBL" id="PNI51344.1"/>
    </source>
</evidence>
<reference evidence="2 3" key="1">
    <citation type="submission" date="2017-12" db="EMBL/GenBank/DDBJ databases">
        <title>High-resolution comparative analysis of great ape genomes.</title>
        <authorList>
            <person name="Pollen A."/>
            <person name="Hastie A."/>
            <person name="Hormozdiari F."/>
            <person name="Dougherty M."/>
            <person name="Liu R."/>
            <person name="Chaisson M."/>
            <person name="Hoppe E."/>
            <person name="Hill C."/>
            <person name="Pang A."/>
            <person name="Hillier L."/>
            <person name="Baker C."/>
            <person name="Armstrong J."/>
            <person name="Shendure J."/>
            <person name="Paten B."/>
            <person name="Wilson R."/>
            <person name="Chao H."/>
            <person name="Schneider V."/>
            <person name="Ventura M."/>
            <person name="Kronenberg Z."/>
            <person name="Murali S."/>
            <person name="Gordon D."/>
            <person name="Cantsilieris S."/>
            <person name="Munson K."/>
            <person name="Nelson B."/>
            <person name="Raja A."/>
            <person name="Underwood J."/>
            <person name="Diekhans M."/>
            <person name="Fiddes I."/>
            <person name="Haussler D."/>
            <person name="Eichler E."/>
        </authorList>
    </citation>
    <scope>NUCLEOTIDE SEQUENCE [LARGE SCALE GENOMIC DNA]</scope>
    <source>
        <strain evidence="2">Yerkes chimp pedigree #C0471</strain>
    </source>
</reference>
<organism evidence="2 3">
    <name type="scientific">Pan troglodytes</name>
    <name type="common">Chimpanzee</name>
    <dbReference type="NCBI Taxonomy" id="9598"/>
    <lineage>
        <taxon>Eukaryota</taxon>
        <taxon>Metazoa</taxon>
        <taxon>Chordata</taxon>
        <taxon>Craniata</taxon>
        <taxon>Vertebrata</taxon>
        <taxon>Euteleostomi</taxon>
        <taxon>Mammalia</taxon>
        <taxon>Eutheria</taxon>
        <taxon>Euarchontoglires</taxon>
        <taxon>Primates</taxon>
        <taxon>Haplorrhini</taxon>
        <taxon>Catarrhini</taxon>
        <taxon>Hominidae</taxon>
        <taxon>Pan</taxon>
    </lineage>
</organism>
<proteinExistence type="predicted"/>
<gene>
    <name evidence="2" type="ORF">CK820_G0026464</name>
</gene>
<dbReference type="Proteomes" id="UP000236370">
    <property type="component" value="Unassembled WGS sequence"/>
</dbReference>